<keyword evidence="3" id="KW-0804">Transcription</keyword>
<evidence type="ECO:0000259" key="4">
    <source>
        <dbReference type="PROSITE" id="PS50949"/>
    </source>
</evidence>
<dbReference type="InterPro" id="IPR011711">
    <property type="entry name" value="GntR_C"/>
</dbReference>
<evidence type="ECO:0000256" key="1">
    <source>
        <dbReference type="ARBA" id="ARBA00023015"/>
    </source>
</evidence>
<dbReference type="InterPro" id="IPR000524">
    <property type="entry name" value="Tscrpt_reg_HTH_GntR"/>
</dbReference>
<feature type="domain" description="HTH gntR-type" evidence="4">
    <location>
        <begin position="12"/>
        <end position="79"/>
    </location>
</feature>
<gene>
    <name evidence="5" type="primary">mcbR_3</name>
    <name evidence="5" type="ORF">ROLI_039570</name>
</gene>
<dbReference type="InterPro" id="IPR036390">
    <property type="entry name" value="WH_DNA-bd_sf"/>
</dbReference>
<dbReference type="PANTHER" id="PTHR43537">
    <property type="entry name" value="TRANSCRIPTIONAL REGULATOR, GNTR FAMILY"/>
    <property type="match status" value="1"/>
</dbReference>
<keyword evidence="6" id="KW-1185">Reference proteome</keyword>
<accession>A0ABZ2BXQ0</accession>
<dbReference type="SMART" id="SM00895">
    <property type="entry name" value="FCD"/>
    <property type="match status" value="1"/>
</dbReference>
<reference evidence="5 6" key="1">
    <citation type="submission" date="2015-07" db="EMBL/GenBank/DDBJ databases">
        <authorList>
            <person name="Voget S."/>
            <person name="Dogs M."/>
            <person name="Brinkhoff T.H."/>
            <person name="Daniel R."/>
        </authorList>
    </citation>
    <scope>NUCLEOTIDE SEQUENCE [LARGE SCALE GENOMIC DNA]</scope>
    <source>
        <strain evidence="5 6">B14</strain>
    </source>
</reference>
<proteinExistence type="predicted"/>
<dbReference type="Pfam" id="PF07729">
    <property type="entry name" value="FCD"/>
    <property type="match status" value="1"/>
</dbReference>
<evidence type="ECO:0000256" key="3">
    <source>
        <dbReference type="ARBA" id="ARBA00023163"/>
    </source>
</evidence>
<dbReference type="Gene3D" id="1.10.10.10">
    <property type="entry name" value="Winged helix-like DNA-binding domain superfamily/Winged helix DNA-binding domain"/>
    <property type="match status" value="1"/>
</dbReference>
<dbReference type="InterPro" id="IPR008920">
    <property type="entry name" value="TF_FadR/GntR_C"/>
</dbReference>
<name>A0ABZ2BXQ0_9RHOB</name>
<keyword evidence="1" id="KW-0805">Transcription regulation</keyword>
<sequence length="226" mass="25043">MTTAQIAAIDQTNMRDSAYQALHDAFTRGAFAPGDVLSLRSLAEQLGTSMTPVREAVRRLVAEGALIDTRSRKLLVPPFDPRRMSDLKSARLALESLLLEQALASIDASGIAKLKAILERPEDPAQHGPDLVQNYDFHFTLYRMSGSDVLLPIVEALWLQYGSYLNLIIYHKNVAHIEEHKYHGALLNALERNDLAAAQVALRRDIEQSFGVLKNDPDLASMAPRS</sequence>
<dbReference type="PANTHER" id="PTHR43537:SF39">
    <property type="entry name" value="HTH-TYPE TRANSCRIPTIONAL REGULATOR MCBR"/>
    <property type="match status" value="1"/>
</dbReference>
<protein>
    <submittedName>
        <fullName evidence="5">HTH-type transcriptional regulator McbR</fullName>
    </submittedName>
</protein>
<evidence type="ECO:0000313" key="6">
    <source>
        <dbReference type="Proteomes" id="UP001318682"/>
    </source>
</evidence>
<dbReference type="PROSITE" id="PS50949">
    <property type="entry name" value="HTH_GNTR"/>
    <property type="match status" value="1"/>
</dbReference>
<evidence type="ECO:0000256" key="2">
    <source>
        <dbReference type="ARBA" id="ARBA00023125"/>
    </source>
</evidence>
<dbReference type="SUPFAM" id="SSF48008">
    <property type="entry name" value="GntR ligand-binding domain-like"/>
    <property type="match status" value="1"/>
</dbReference>
<dbReference type="Pfam" id="PF00392">
    <property type="entry name" value="GntR"/>
    <property type="match status" value="1"/>
</dbReference>
<dbReference type="InterPro" id="IPR036388">
    <property type="entry name" value="WH-like_DNA-bd_sf"/>
</dbReference>
<dbReference type="SMART" id="SM00345">
    <property type="entry name" value="HTH_GNTR"/>
    <property type="match status" value="1"/>
</dbReference>
<keyword evidence="2" id="KW-0238">DNA-binding</keyword>
<dbReference type="Gene3D" id="1.20.120.530">
    <property type="entry name" value="GntR ligand-binding domain-like"/>
    <property type="match status" value="1"/>
</dbReference>
<reference evidence="6" key="2">
    <citation type="submission" date="2024-01" db="EMBL/GenBank/DDBJ databases">
        <title>Roseobacter fucihabitans sp. nov., isolated from the brown alga Fucus spiralis.</title>
        <authorList>
            <person name="Hahnke S."/>
            <person name="Berger M."/>
            <person name="Schlingloff A."/>
            <person name="Athale I."/>
            <person name="Neumann-Schaal M."/>
            <person name="Adenaya A."/>
            <person name="Poehlein A."/>
            <person name="Daniel R."/>
            <person name="Pertersen J."/>
            <person name="Brinkhoff T."/>
        </authorList>
    </citation>
    <scope>NUCLEOTIDE SEQUENCE [LARGE SCALE GENOMIC DNA]</scope>
    <source>
        <strain evidence="6">B14</strain>
    </source>
</reference>
<dbReference type="Proteomes" id="UP001318682">
    <property type="component" value="Chromosome"/>
</dbReference>
<dbReference type="RefSeq" id="WP_187429348.1">
    <property type="nucleotide sequence ID" value="NZ_CP143423.1"/>
</dbReference>
<dbReference type="EMBL" id="CP143423">
    <property type="protein sequence ID" value="WVX50857.1"/>
    <property type="molecule type" value="Genomic_DNA"/>
</dbReference>
<evidence type="ECO:0000313" key="5">
    <source>
        <dbReference type="EMBL" id="WVX50857.1"/>
    </source>
</evidence>
<organism evidence="5 6">
    <name type="scientific">Roseobacter fucihabitans</name>
    <dbReference type="NCBI Taxonomy" id="1537242"/>
    <lineage>
        <taxon>Bacteria</taxon>
        <taxon>Pseudomonadati</taxon>
        <taxon>Pseudomonadota</taxon>
        <taxon>Alphaproteobacteria</taxon>
        <taxon>Rhodobacterales</taxon>
        <taxon>Roseobacteraceae</taxon>
        <taxon>Roseobacter</taxon>
    </lineage>
</organism>
<dbReference type="SUPFAM" id="SSF46785">
    <property type="entry name" value="Winged helix' DNA-binding domain"/>
    <property type="match status" value="1"/>
</dbReference>